<keyword evidence="8 9" id="KW-0472">Membrane</keyword>
<feature type="transmembrane region" description="Helical" evidence="9">
    <location>
        <begin position="189"/>
        <end position="208"/>
    </location>
</feature>
<comment type="subcellular location">
    <subcellularLocation>
        <location evidence="1">Cell inner membrane</location>
        <topology evidence="1">Multi-pass membrane protein</topology>
    </subcellularLocation>
    <subcellularLocation>
        <location evidence="9">Cell membrane</location>
        <topology evidence="9">Multi-pass membrane protein</topology>
    </subcellularLocation>
</comment>
<dbReference type="GeneID" id="31891630"/>
<keyword evidence="6 9" id="KW-0812">Transmembrane</keyword>
<dbReference type="NCBIfam" id="TIGR01726">
    <property type="entry name" value="HEQRo_perm_3TM"/>
    <property type="match status" value="1"/>
</dbReference>
<feature type="transmembrane region" description="Helical" evidence="9">
    <location>
        <begin position="6"/>
        <end position="33"/>
    </location>
</feature>
<organism evidence="11 12">
    <name type="scientific">Mesorhizobium plurifarium</name>
    <dbReference type="NCBI Taxonomy" id="69974"/>
    <lineage>
        <taxon>Bacteria</taxon>
        <taxon>Pseudomonadati</taxon>
        <taxon>Pseudomonadota</taxon>
        <taxon>Alphaproteobacteria</taxon>
        <taxon>Hyphomicrobiales</taxon>
        <taxon>Phyllobacteriaceae</taxon>
        <taxon>Mesorhizobium</taxon>
    </lineage>
</organism>
<dbReference type="InterPro" id="IPR051613">
    <property type="entry name" value="ABC_transp_permease_HisMQ"/>
</dbReference>
<dbReference type="InterPro" id="IPR010065">
    <property type="entry name" value="AA_ABC_transptr_permease_3TM"/>
</dbReference>
<evidence type="ECO:0000256" key="5">
    <source>
        <dbReference type="ARBA" id="ARBA00022519"/>
    </source>
</evidence>
<feature type="transmembrane region" description="Helical" evidence="9">
    <location>
        <begin position="45"/>
        <end position="70"/>
    </location>
</feature>
<sequence length="220" mass="23219">MGGFTAQFAAALTVTVSLGLISGCLGTAVGLFLAISKGTARHPRLANMVTAYTTIVRGVPELLIILLIYFGGTTLASRLAGRYVEVNAFTAGVISLSVVFSGYATEVFRGAIAAVPAGQTEAAKALGLSAWQRWLLIIGPQMLRLALPAYGNLWISLFKDTALVSIVGLTDIMRVAYVGAGSLRAPLTFYLAASALYLSLTTLTLLSIRMAERRYPALGR</sequence>
<dbReference type="GO" id="GO:0043190">
    <property type="term" value="C:ATP-binding cassette (ABC) transporter complex"/>
    <property type="evidence" value="ECO:0007669"/>
    <property type="project" value="InterPro"/>
</dbReference>
<dbReference type="PANTHER" id="PTHR30133:SF2">
    <property type="entry name" value="ARGININE ABC TRANSPORTER PERMEASE PROTEIN ARTQ"/>
    <property type="match status" value="1"/>
</dbReference>
<proteinExistence type="inferred from homology"/>
<keyword evidence="3 9" id="KW-0813">Transport</keyword>
<evidence type="ECO:0000256" key="4">
    <source>
        <dbReference type="ARBA" id="ARBA00022475"/>
    </source>
</evidence>
<dbReference type="InterPro" id="IPR000515">
    <property type="entry name" value="MetI-like"/>
</dbReference>
<dbReference type="PROSITE" id="PS50928">
    <property type="entry name" value="ABC_TM1"/>
    <property type="match status" value="1"/>
</dbReference>
<dbReference type="CDD" id="cd06261">
    <property type="entry name" value="TM_PBP2"/>
    <property type="match status" value="1"/>
</dbReference>
<evidence type="ECO:0000313" key="12">
    <source>
        <dbReference type="Proteomes" id="UP000046373"/>
    </source>
</evidence>
<evidence type="ECO:0000259" key="10">
    <source>
        <dbReference type="PROSITE" id="PS50928"/>
    </source>
</evidence>
<dbReference type="PANTHER" id="PTHR30133">
    <property type="entry name" value="CATIONIC AMINO ACID TRANSPORTER, MEMBRANE COMPONENT"/>
    <property type="match status" value="1"/>
</dbReference>
<dbReference type="SUPFAM" id="SSF161098">
    <property type="entry name" value="MetI-like"/>
    <property type="match status" value="1"/>
</dbReference>
<reference evidence="11 12" key="1">
    <citation type="submission" date="2014-08" db="EMBL/GenBank/DDBJ databases">
        <authorList>
            <person name="Moulin Lionel"/>
        </authorList>
    </citation>
    <scope>NUCLEOTIDE SEQUENCE [LARGE SCALE GENOMIC DNA]</scope>
</reference>
<evidence type="ECO:0000256" key="3">
    <source>
        <dbReference type="ARBA" id="ARBA00022448"/>
    </source>
</evidence>
<dbReference type="EMBL" id="CCNB01000019">
    <property type="protein sequence ID" value="CDX39583.1"/>
    <property type="molecule type" value="Genomic_DNA"/>
</dbReference>
<keyword evidence="7 9" id="KW-1133">Transmembrane helix</keyword>
<dbReference type="InterPro" id="IPR035906">
    <property type="entry name" value="MetI-like_sf"/>
</dbReference>
<name>A0A090F6Y7_MESPL</name>
<evidence type="ECO:0000313" key="11">
    <source>
        <dbReference type="EMBL" id="CDX39583.1"/>
    </source>
</evidence>
<evidence type="ECO:0000256" key="2">
    <source>
        <dbReference type="ARBA" id="ARBA00010072"/>
    </source>
</evidence>
<evidence type="ECO:0000256" key="8">
    <source>
        <dbReference type="ARBA" id="ARBA00023136"/>
    </source>
</evidence>
<evidence type="ECO:0000256" key="6">
    <source>
        <dbReference type="ARBA" id="ARBA00022692"/>
    </source>
</evidence>
<comment type="similarity">
    <text evidence="2">Belongs to the binding-protein-dependent transport system permease family. HisMQ subfamily.</text>
</comment>
<dbReference type="GO" id="GO:0022857">
    <property type="term" value="F:transmembrane transporter activity"/>
    <property type="evidence" value="ECO:0007669"/>
    <property type="project" value="InterPro"/>
</dbReference>
<evidence type="ECO:0000256" key="1">
    <source>
        <dbReference type="ARBA" id="ARBA00004429"/>
    </source>
</evidence>
<gene>
    <name evidence="11" type="primary">nocQ</name>
    <name evidence="11" type="ORF">MPLDJ20_260051</name>
</gene>
<accession>A0A090F6Y7</accession>
<keyword evidence="5" id="KW-0997">Cell inner membrane</keyword>
<protein>
    <submittedName>
        <fullName evidence="11">Nopaline transport system permease protein NocQ</fullName>
    </submittedName>
</protein>
<evidence type="ECO:0000256" key="9">
    <source>
        <dbReference type="RuleBase" id="RU363032"/>
    </source>
</evidence>
<dbReference type="Gene3D" id="1.10.3720.10">
    <property type="entry name" value="MetI-like"/>
    <property type="match status" value="1"/>
</dbReference>
<dbReference type="Proteomes" id="UP000046373">
    <property type="component" value="Unassembled WGS sequence"/>
</dbReference>
<evidence type="ECO:0000256" key="7">
    <source>
        <dbReference type="ARBA" id="ARBA00022989"/>
    </source>
</evidence>
<keyword evidence="4" id="KW-1003">Cell membrane</keyword>
<dbReference type="Pfam" id="PF00528">
    <property type="entry name" value="BPD_transp_1"/>
    <property type="match status" value="1"/>
</dbReference>
<feature type="domain" description="ABC transmembrane type-1" evidence="10">
    <location>
        <begin position="12"/>
        <end position="209"/>
    </location>
</feature>
<dbReference type="AlphaFoldDB" id="A0A090F6Y7"/>